<dbReference type="RefSeq" id="WP_100711454.1">
    <property type="nucleotide sequence ID" value="NZ_NPDR01000009.1"/>
</dbReference>
<keyword evidence="1" id="KW-0472">Membrane</keyword>
<protein>
    <recommendedName>
        <fullName evidence="4">DUF2846 domain-containing protein</fullName>
    </recommendedName>
</protein>
<evidence type="ECO:0000313" key="2">
    <source>
        <dbReference type="EMBL" id="PJZ47926.1"/>
    </source>
</evidence>
<dbReference type="AlphaFoldDB" id="A0A2M9Y906"/>
<gene>
    <name evidence="2" type="ORF">CH362_16670</name>
</gene>
<accession>A0A2M9Y906</accession>
<evidence type="ECO:0000313" key="3">
    <source>
        <dbReference type="Proteomes" id="UP000231926"/>
    </source>
</evidence>
<keyword evidence="3" id="KW-1185">Reference proteome</keyword>
<keyword evidence="1" id="KW-1133">Transmembrane helix</keyword>
<evidence type="ECO:0008006" key="4">
    <source>
        <dbReference type="Google" id="ProtNLM"/>
    </source>
</evidence>
<keyword evidence="1" id="KW-0812">Transmembrane</keyword>
<dbReference type="EMBL" id="NPDR01000009">
    <property type="protein sequence ID" value="PJZ47926.1"/>
    <property type="molecule type" value="Genomic_DNA"/>
</dbReference>
<organism evidence="2 3">
    <name type="scientific">Leptospira saintgironsiae</name>
    <dbReference type="NCBI Taxonomy" id="2023183"/>
    <lineage>
        <taxon>Bacteria</taxon>
        <taxon>Pseudomonadati</taxon>
        <taxon>Spirochaetota</taxon>
        <taxon>Spirochaetia</taxon>
        <taxon>Leptospirales</taxon>
        <taxon>Leptospiraceae</taxon>
        <taxon>Leptospira</taxon>
    </lineage>
</organism>
<name>A0A2M9Y906_9LEPT</name>
<dbReference type="OrthoDB" id="328224at2"/>
<proteinExistence type="predicted"/>
<sequence>MKNPRIKVNFNRRAQGATRFFHNILYFRTFLFCICLASGFGSCASTKRFDQLKKAKDDSALIYVLRPQLVAQSFFSFSVELYKYPGSFKEGNRSLFQNFGLDSGEYKTLELTPGVYALKCRDFEKVFIAKEGKIIFLSIALYNTGNFSLPELFIQESKPEDALRSLLEGKRMYRISAEN</sequence>
<evidence type="ECO:0000256" key="1">
    <source>
        <dbReference type="SAM" id="Phobius"/>
    </source>
</evidence>
<comment type="caution">
    <text evidence="2">The sequence shown here is derived from an EMBL/GenBank/DDBJ whole genome shotgun (WGS) entry which is preliminary data.</text>
</comment>
<dbReference type="Proteomes" id="UP000231926">
    <property type="component" value="Unassembled WGS sequence"/>
</dbReference>
<reference evidence="2 3" key="1">
    <citation type="submission" date="2017-07" db="EMBL/GenBank/DDBJ databases">
        <title>Leptospira spp. isolated from tropical soils.</title>
        <authorList>
            <person name="Thibeaux R."/>
            <person name="Iraola G."/>
            <person name="Ferres I."/>
            <person name="Bierque E."/>
            <person name="Girault D."/>
            <person name="Soupe-Gilbert M.-E."/>
            <person name="Picardeau M."/>
            <person name="Goarant C."/>
        </authorList>
    </citation>
    <scope>NUCLEOTIDE SEQUENCE [LARGE SCALE GENOMIC DNA]</scope>
    <source>
        <strain evidence="2 3">FH4-C-A2</strain>
    </source>
</reference>
<feature type="transmembrane region" description="Helical" evidence="1">
    <location>
        <begin position="20"/>
        <end position="41"/>
    </location>
</feature>